<dbReference type="Pfam" id="PF09619">
    <property type="entry name" value="YscW"/>
    <property type="match status" value="1"/>
</dbReference>
<evidence type="ECO:0000256" key="1">
    <source>
        <dbReference type="SAM" id="SignalP"/>
    </source>
</evidence>
<feature type="domain" description="DUF306" evidence="2">
    <location>
        <begin position="150"/>
        <end position="256"/>
    </location>
</feature>
<comment type="caution">
    <text evidence="3">The sequence shown here is derived from an EMBL/GenBank/DDBJ whole genome shotgun (WGS) entry which is preliminary data.</text>
</comment>
<dbReference type="PANTHER" id="PTHR38013:SF1">
    <property type="entry name" value="GLYCOPROTEIN_POLYSACCHARIDE METABOLISM"/>
    <property type="match status" value="1"/>
</dbReference>
<keyword evidence="4" id="KW-1185">Reference proteome</keyword>
<sequence>MINILPLRLLFALAILLAPSLALARPLDGTVTYRERIALDPRAVVTVSLVDVSRADAPAIVIAKQRIRPRGREVPIAFRLHYSPSRIRPGRTYQLQARIERGSQLQFINTDAIPIEPLKTKGPVTILVRSVGQAAATPPAKDKAPAPPASALQGTEWLAEDIGGRGVLDIVQSTLTIGADGKISGSGGCNRYFGTATVKDGKVSIGPLGSTQMACVPAQMDQERKFLDALGATKGFRIEGSKLILLDGRDKPLMRLARNN</sequence>
<organism evidence="3 4">
    <name type="scientific">Kaistia terrae</name>
    <dbReference type="NCBI Taxonomy" id="537017"/>
    <lineage>
        <taxon>Bacteria</taxon>
        <taxon>Pseudomonadati</taxon>
        <taxon>Pseudomonadota</taxon>
        <taxon>Alphaproteobacteria</taxon>
        <taxon>Hyphomicrobiales</taxon>
        <taxon>Kaistiaceae</taxon>
        <taxon>Kaistia</taxon>
    </lineage>
</organism>
<dbReference type="InterPro" id="IPR039366">
    <property type="entry name" value="Pilotin"/>
</dbReference>
<dbReference type="InterPro" id="IPR053196">
    <property type="entry name" value="Lipoprotein_YbaY-like"/>
</dbReference>
<gene>
    <name evidence="3" type="ORF">ACFPP9_22740</name>
</gene>
<dbReference type="EMBL" id="JBHSML010000014">
    <property type="protein sequence ID" value="MFC5518609.1"/>
    <property type="molecule type" value="Genomic_DNA"/>
</dbReference>
<proteinExistence type="predicted"/>
<dbReference type="InterPro" id="IPR005184">
    <property type="entry name" value="DUF306_Meta_HslJ"/>
</dbReference>
<dbReference type="Pfam" id="PF03724">
    <property type="entry name" value="META"/>
    <property type="match status" value="1"/>
</dbReference>
<feature type="chain" id="PRO_5046124807" evidence="1">
    <location>
        <begin position="25"/>
        <end position="260"/>
    </location>
</feature>
<protein>
    <submittedName>
        <fullName evidence="3">META domain-containing protein</fullName>
    </submittedName>
</protein>
<evidence type="ECO:0000313" key="3">
    <source>
        <dbReference type="EMBL" id="MFC5518609.1"/>
    </source>
</evidence>
<accession>A0ABW0Q192</accession>
<dbReference type="PANTHER" id="PTHR38013">
    <property type="entry name" value="GLYCOPROTEIN/POLYSACCHARIDE METABOLISM"/>
    <property type="match status" value="1"/>
</dbReference>
<dbReference type="Proteomes" id="UP001596150">
    <property type="component" value="Unassembled WGS sequence"/>
</dbReference>
<name>A0ABW0Q192_9HYPH</name>
<evidence type="ECO:0000313" key="4">
    <source>
        <dbReference type="Proteomes" id="UP001596150"/>
    </source>
</evidence>
<reference evidence="4" key="1">
    <citation type="journal article" date="2019" name="Int. J. Syst. Evol. Microbiol.">
        <title>The Global Catalogue of Microorganisms (GCM) 10K type strain sequencing project: providing services to taxonomists for standard genome sequencing and annotation.</title>
        <authorList>
            <consortium name="The Broad Institute Genomics Platform"/>
            <consortium name="The Broad Institute Genome Sequencing Center for Infectious Disease"/>
            <person name="Wu L."/>
            <person name="Ma J."/>
        </authorList>
    </citation>
    <scope>NUCLEOTIDE SEQUENCE [LARGE SCALE GENOMIC DNA]</scope>
    <source>
        <strain evidence="4">KACC 12633</strain>
    </source>
</reference>
<dbReference type="Gene3D" id="2.40.128.270">
    <property type="match status" value="1"/>
</dbReference>
<keyword evidence="1" id="KW-0732">Signal</keyword>
<dbReference type="InterPro" id="IPR038670">
    <property type="entry name" value="HslJ-like_sf"/>
</dbReference>
<evidence type="ECO:0000259" key="2">
    <source>
        <dbReference type="Pfam" id="PF03724"/>
    </source>
</evidence>
<feature type="signal peptide" evidence="1">
    <location>
        <begin position="1"/>
        <end position="24"/>
    </location>
</feature>
<dbReference type="RefSeq" id="WP_266344624.1">
    <property type="nucleotide sequence ID" value="NZ_JAPKNH010000005.1"/>
</dbReference>